<reference evidence="1" key="1">
    <citation type="submission" date="2016-02" db="EMBL/GenBank/DDBJ databases">
        <title>WGS assembly of Manihot esculenta.</title>
        <authorList>
            <person name="Bredeson J.V."/>
            <person name="Prochnik S.E."/>
            <person name="Lyons J.B."/>
            <person name="Schmutz J."/>
            <person name="Grimwood J."/>
            <person name="Vrebalov J."/>
            <person name="Bart R.S."/>
            <person name="Amuge T."/>
            <person name="Ferguson M.E."/>
            <person name="Green R."/>
            <person name="Putnam N."/>
            <person name="Stites J."/>
            <person name="Rounsley S."/>
            <person name="Rokhsar D.S."/>
        </authorList>
    </citation>
    <scope>NUCLEOTIDE SEQUENCE [LARGE SCALE GENOMIC DNA]</scope>
    <source>
        <tissue evidence="1">Leaf</tissue>
    </source>
</reference>
<dbReference type="AlphaFoldDB" id="A0A2C9UQM4"/>
<organism evidence="1">
    <name type="scientific">Manihot esculenta</name>
    <name type="common">Cassava</name>
    <name type="synonym">Jatropha manihot</name>
    <dbReference type="NCBI Taxonomy" id="3983"/>
    <lineage>
        <taxon>Eukaryota</taxon>
        <taxon>Viridiplantae</taxon>
        <taxon>Streptophyta</taxon>
        <taxon>Embryophyta</taxon>
        <taxon>Tracheophyta</taxon>
        <taxon>Spermatophyta</taxon>
        <taxon>Magnoliopsida</taxon>
        <taxon>eudicotyledons</taxon>
        <taxon>Gunneridae</taxon>
        <taxon>Pentapetalae</taxon>
        <taxon>rosids</taxon>
        <taxon>fabids</taxon>
        <taxon>Malpighiales</taxon>
        <taxon>Euphorbiaceae</taxon>
        <taxon>Crotonoideae</taxon>
        <taxon>Manihoteae</taxon>
        <taxon>Manihot</taxon>
    </lineage>
</organism>
<dbReference type="EMBL" id="CM004399">
    <property type="protein sequence ID" value="OAY33070.1"/>
    <property type="molecule type" value="Genomic_DNA"/>
</dbReference>
<dbReference type="STRING" id="3983.A0A2C9UQM4"/>
<evidence type="ECO:0000313" key="1">
    <source>
        <dbReference type="EMBL" id="OAY33070.1"/>
    </source>
</evidence>
<accession>A0A2C9UQM4</accession>
<evidence type="ECO:0008006" key="2">
    <source>
        <dbReference type="Google" id="ProtNLM"/>
    </source>
</evidence>
<proteinExistence type="predicted"/>
<protein>
    <recommendedName>
        <fullName evidence="2">Reverse transcriptase zinc-binding domain-containing protein</fullName>
    </recommendedName>
</protein>
<gene>
    <name evidence="1" type="ORF">MANES_13G067400</name>
</gene>
<sequence>MLRVKEVAGFTNYLDFPAIVGRNKTSIIHHVVDKRWNRNILSRAGKEILLKTVILAVPNYLMQVFLLPLRIADQLEKAMNWFWWVNFSAGSTALVSRVYKARYFHKCGFLKAKLGSNPSFIWKSILASQELLRRGCLKRIGSGAETLVFSDPWISSLQGFQITSTNNSGVADLVVVDIRGEDNLSWDNKALHSLFSSEEKAAILRIPVSYTTIDDSWFWLEEGFIR</sequence>
<dbReference type="PANTHER" id="PTHR33116:SF86">
    <property type="entry name" value="REVERSE TRANSCRIPTASE DOMAIN-CONTAINING PROTEIN"/>
    <property type="match status" value="1"/>
</dbReference>
<dbReference type="PANTHER" id="PTHR33116">
    <property type="entry name" value="REVERSE TRANSCRIPTASE ZINC-BINDING DOMAIN-CONTAINING PROTEIN-RELATED-RELATED"/>
    <property type="match status" value="1"/>
</dbReference>
<name>A0A2C9UQM4_MANES</name>